<dbReference type="InterPro" id="IPR018644">
    <property type="entry name" value="DUF2071"/>
</dbReference>
<dbReference type="Pfam" id="PF09844">
    <property type="entry name" value="DUF2071"/>
    <property type="match status" value="1"/>
</dbReference>
<dbReference type="Gene3D" id="2.40.400.10">
    <property type="entry name" value="Acetoacetate decarboxylase-like"/>
    <property type="match status" value="1"/>
</dbReference>
<organism evidence="1 2">
    <name type="scientific">Virgibacillus sediminis</name>
    <dbReference type="NCBI Taxonomy" id="202260"/>
    <lineage>
        <taxon>Bacteria</taxon>
        <taxon>Bacillati</taxon>
        <taxon>Bacillota</taxon>
        <taxon>Bacilli</taxon>
        <taxon>Bacillales</taxon>
        <taxon>Bacillaceae</taxon>
        <taxon>Virgibacillus</taxon>
    </lineage>
</organism>
<dbReference type="RefSeq" id="WP_390301781.1">
    <property type="nucleotide sequence ID" value="NZ_JBHRRZ010000002.1"/>
</dbReference>
<gene>
    <name evidence="1" type="ORF">ACFODW_01360</name>
</gene>
<sequence length="245" mass="29059">MYTDILRETDHRVSPFPHGPWMITQKWDHLLFMHLPVSPEDIRSHIPDQMELDTYDGEAWVSIIPFKISDMRMRMLPSFPYIKRFLELNVRTYVKRNGIPGIYFFSLDASKILPVLGARAGTLPYFFANMSMKRKGEWFHYQSKRHGSRDAAFKGKYRPSSEIFRPEKGTIDNWLLERYYLWTQVKNSVFSIGIHHRPWEVTDAEAVIEKQGLLPFLPPESTVSRMMLHYAYSRRVLFWPIKKVD</sequence>
<evidence type="ECO:0000313" key="1">
    <source>
        <dbReference type="EMBL" id="MFC2947012.1"/>
    </source>
</evidence>
<dbReference type="PANTHER" id="PTHR39186">
    <property type="entry name" value="DUF2071 FAMILY PROTEIN"/>
    <property type="match status" value="1"/>
</dbReference>
<evidence type="ECO:0000313" key="2">
    <source>
        <dbReference type="Proteomes" id="UP001595387"/>
    </source>
</evidence>
<name>A0ABV7A1T7_9BACI</name>
<keyword evidence="2" id="KW-1185">Reference proteome</keyword>
<dbReference type="SUPFAM" id="SSF160104">
    <property type="entry name" value="Acetoacetate decarboxylase-like"/>
    <property type="match status" value="1"/>
</dbReference>
<dbReference type="Proteomes" id="UP001595387">
    <property type="component" value="Unassembled WGS sequence"/>
</dbReference>
<protein>
    <submittedName>
        <fullName evidence="1">YqjF family protein</fullName>
    </submittedName>
</protein>
<reference evidence="2" key="1">
    <citation type="journal article" date="2019" name="Int. J. Syst. Evol. Microbiol.">
        <title>The Global Catalogue of Microorganisms (GCM) 10K type strain sequencing project: providing services to taxonomists for standard genome sequencing and annotation.</title>
        <authorList>
            <consortium name="The Broad Institute Genomics Platform"/>
            <consortium name="The Broad Institute Genome Sequencing Center for Infectious Disease"/>
            <person name="Wu L."/>
            <person name="Ma J."/>
        </authorList>
    </citation>
    <scope>NUCLEOTIDE SEQUENCE [LARGE SCALE GENOMIC DNA]</scope>
    <source>
        <strain evidence="2">KCTC 13193</strain>
    </source>
</reference>
<comment type="caution">
    <text evidence="1">The sequence shown here is derived from an EMBL/GenBank/DDBJ whole genome shotgun (WGS) entry which is preliminary data.</text>
</comment>
<accession>A0ABV7A1T7</accession>
<dbReference type="PANTHER" id="PTHR39186:SF1">
    <property type="entry name" value="DUF2071 DOMAIN-CONTAINING PROTEIN"/>
    <property type="match status" value="1"/>
</dbReference>
<dbReference type="InterPro" id="IPR023375">
    <property type="entry name" value="ADC_dom_sf"/>
</dbReference>
<dbReference type="EMBL" id="JBHRRZ010000002">
    <property type="protein sequence ID" value="MFC2947012.1"/>
    <property type="molecule type" value="Genomic_DNA"/>
</dbReference>
<proteinExistence type="predicted"/>